<evidence type="ECO:0008006" key="3">
    <source>
        <dbReference type="Google" id="ProtNLM"/>
    </source>
</evidence>
<dbReference type="OrthoDB" id="274512at2"/>
<organism evidence="1 2">
    <name type="scientific">Leptospira dzoumogneensis</name>
    <dbReference type="NCBI Taxonomy" id="2484904"/>
    <lineage>
        <taxon>Bacteria</taxon>
        <taxon>Pseudomonadati</taxon>
        <taxon>Spirochaetota</taxon>
        <taxon>Spirochaetia</taxon>
        <taxon>Leptospirales</taxon>
        <taxon>Leptospiraceae</taxon>
        <taxon>Leptospira</taxon>
    </lineage>
</organism>
<protein>
    <recommendedName>
        <fullName evidence="3">DUF4157 domain-containing protein</fullName>
    </recommendedName>
</protein>
<comment type="caution">
    <text evidence="1">The sequence shown here is derived from an EMBL/GenBank/DDBJ whole genome shotgun (WGS) entry which is preliminary data.</text>
</comment>
<evidence type="ECO:0000313" key="1">
    <source>
        <dbReference type="EMBL" id="TGM96691.1"/>
    </source>
</evidence>
<dbReference type="Proteomes" id="UP000297241">
    <property type="component" value="Unassembled WGS sequence"/>
</dbReference>
<name>A0A4Z1AGS8_9LEPT</name>
<accession>A0A4Z1AGS8</accession>
<evidence type="ECO:0000313" key="2">
    <source>
        <dbReference type="Proteomes" id="UP000297241"/>
    </source>
</evidence>
<gene>
    <name evidence="1" type="ORF">EHR06_16935</name>
</gene>
<proteinExistence type="predicted"/>
<dbReference type="AlphaFoldDB" id="A0A4Z1AGS8"/>
<dbReference type="RefSeq" id="WP_135758093.1">
    <property type="nucleotide sequence ID" value="NZ_RQHS01000021.1"/>
</dbReference>
<dbReference type="EMBL" id="RQHS01000021">
    <property type="protein sequence ID" value="TGM96691.1"/>
    <property type="molecule type" value="Genomic_DNA"/>
</dbReference>
<reference evidence="1" key="1">
    <citation type="journal article" date="2019" name="PLoS Negl. Trop. Dis.">
        <title>Revisiting the worldwide diversity of Leptospira species in the environment.</title>
        <authorList>
            <person name="Vincent A.T."/>
            <person name="Schiettekatte O."/>
            <person name="Bourhy P."/>
            <person name="Veyrier F.J."/>
            <person name="Picardeau M."/>
        </authorList>
    </citation>
    <scope>NUCLEOTIDE SEQUENCE [LARGE SCALE GENOMIC DNA]</scope>
    <source>
        <strain evidence="1">201601113</strain>
    </source>
</reference>
<keyword evidence="2" id="KW-1185">Reference proteome</keyword>
<sequence>MFNRIVKNTIHSYNYFFKHPVSSANEFMHVLQGKGRRHERSSLSWNKINKGLTFAGKVMMPLWDPAFTLGLYWTGLNYVAGIFQWMGGGKMPWIEYRAGGYLMHNSPLAGAGVTMGPVASVPTGADEATIQHELAHVRQYNNWGGWNYIGATWQSPFNNISGKGPSYAERNADSSSGTNAYGGNTFFDLQFLYLAHQLGWDNLYSNGYINLEILIEIYTLLQYRARLIPL</sequence>